<evidence type="ECO:0000256" key="1">
    <source>
        <dbReference type="ARBA" id="ARBA00022679"/>
    </source>
</evidence>
<keyword evidence="1" id="KW-0808">Transferase</keyword>
<dbReference type="AlphaFoldDB" id="A0A060BWF6"/>
<dbReference type="EMBL" id="KF117896">
    <property type="protein sequence ID" value="AIA85155.1"/>
    <property type="molecule type" value="Genomic_DNA"/>
</dbReference>
<reference evidence="2" key="1">
    <citation type="journal article" date="2013" name="Environ. Microbiol.">
        <title>Seasonally variable intestinal metagenomes of the red palm weevil (Rhynchophorus ferrugineus).</title>
        <authorList>
            <person name="Jia S."/>
            <person name="Zhang X."/>
            <person name="Zhang G."/>
            <person name="Yin A."/>
            <person name="Zhang S."/>
            <person name="Li F."/>
            <person name="Wang L."/>
            <person name="Zhao D."/>
            <person name="Yun Q."/>
            <person name="Tala"/>
            <person name="Wang J."/>
            <person name="Sun G."/>
            <person name="Baabdullah M."/>
            <person name="Yu X."/>
            <person name="Hu S."/>
            <person name="Al-Mssallem I.S."/>
            <person name="Yu J."/>
        </authorList>
    </citation>
    <scope>NUCLEOTIDE SEQUENCE</scope>
</reference>
<protein>
    <submittedName>
        <fullName evidence="2">CAZy families GT32 protein</fullName>
    </submittedName>
</protein>
<sequence length="153" mass="17449">MPWLDVIRNYALVKNGGFYLDTDMELIKPLDSLLAYDAALCYESDHWLNSAFLAGIPNHPIYRVALARLQAVDKIGFNTNALTVHAFSAIMRLRYGVKPDGKDIVVDNIRLLPQEYFYPLDYMTGELNTTLNTIGIHHYLGSWHNARQKNGYT</sequence>
<dbReference type="GO" id="GO:0000030">
    <property type="term" value="F:mannosyltransferase activity"/>
    <property type="evidence" value="ECO:0007669"/>
    <property type="project" value="TreeGrafter"/>
</dbReference>
<dbReference type="PANTHER" id="PTHR32385:SF15">
    <property type="entry name" value="INOSITOL PHOSPHOCERAMIDE MANNOSYLTRANSFERASE 1"/>
    <property type="match status" value="1"/>
</dbReference>
<dbReference type="InterPro" id="IPR029044">
    <property type="entry name" value="Nucleotide-diphossugar_trans"/>
</dbReference>
<dbReference type="PANTHER" id="PTHR32385">
    <property type="entry name" value="MANNOSYL PHOSPHORYLINOSITOL CERAMIDE SYNTHASE"/>
    <property type="match status" value="1"/>
</dbReference>
<organism evidence="2">
    <name type="scientific">uncultured Streptococcus sp</name>
    <dbReference type="NCBI Taxonomy" id="83427"/>
    <lineage>
        <taxon>Bacteria</taxon>
        <taxon>Bacillati</taxon>
        <taxon>Bacillota</taxon>
        <taxon>Bacilli</taxon>
        <taxon>Lactobacillales</taxon>
        <taxon>Streptococcaceae</taxon>
        <taxon>Streptococcus</taxon>
        <taxon>environmental samples</taxon>
    </lineage>
</organism>
<evidence type="ECO:0000313" key="2">
    <source>
        <dbReference type="EMBL" id="AIA85155.1"/>
    </source>
</evidence>
<dbReference type="GO" id="GO:0051999">
    <property type="term" value="P:mannosyl-inositol phosphorylceramide biosynthetic process"/>
    <property type="evidence" value="ECO:0007669"/>
    <property type="project" value="TreeGrafter"/>
</dbReference>
<dbReference type="GO" id="GO:0016020">
    <property type="term" value="C:membrane"/>
    <property type="evidence" value="ECO:0007669"/>
    <property type="project" value="GOC"/>
</dbReference>
<accession>A0A060BWF6</accession>
<name>A0A060BWF6_9STRE</name>
<dbReference type="InterPro" id="IPR051706">
    <property type="entry name" value="Glycosyltransferase_domain"/>
</dbReference>
<dbReference type="InterPro" id="IPR007577">
    <property type="entry name" value="GlycoTrfase_DXD_sugar-bd_CS"/>
</dbReference>
<dbReference type="Gene3D" id="3.90.550.20">
    <property type="match status" value="1"/>
</dbReference>
<dbReference type="SUPFAM" id="SSF53448">
    <property type="entry name" value="Nucleotide-diphospho-sugar transferases"/>
    <property type="match status" value="1"/>
</dbReference>
<feature type="non-terminal residue" evidence="2">
    <location>
        <position position="153"/>
    </location>
</feature>
<dbReference type="Pfam" id="PF04488">
    <property type="entry name" value="Gly_transf_sug"/>
    <property type="match status" value="1"/>
</dbReference>
<proteinExistence type="predicted"/>